<proteinExistence type="predicted"/>
<dbReference type="Proteomes" id="UP001596227">
    <property type="component" value="Unassembled WGS sequence"/>
</dbReference>
<accession>A0ABW1UG76</accession>
<sequence length="113" mass="12789">MAAADLIKLIIDQTDGFLDYPFNRPNQQAGVRFAVIKHQHNHKIIAMVYEQAEQVFVDVKLTPRQREELRGLSGVDPGHHFNRDYWTTIKVNDTVLSQEELSNVIAASASLTS</sequence>
<organism evidence="1 2">
    <name type="scientific">Lactiplantibacillus daoliensis</name>
    <dbReference type="NCBI Taxonomy" id="2559916"/>
    <lineage>
        <taxon>Bacteria</taxon>
        <taxon>Bacillati</taxon>
        <taxon>Bacillota</taxon>
        <taxon>Bacilli</taxon>
        <taxon>Lactobacillales</taxon>
        <taxon>Lactobacillaceae</taxon>
        <taxon>Lactiplantibacillus</taxon>
    </lineage>
</organism>
<protein>
    <submittedName>
        <fullName evidence="1">MmcQ/YjbR family DNA-binding protein</fullName>
    </submittedName>
</protein>
<dbReference type="RefSeq" id="WP_171000265.1">
    <property type="nucleotide sequence ID" value="NZ_BJDH01000002.1"/>
</dbReference>
<evidence type="ECO:0000313" key="2">
    <source>
        <dbReference type="Proteomes" id="UP001596227"/>
    </source>
</evidence>
<dbReference type="GO" id="GO:0003677">
    <property type="term" value="F:DNA binding"/>
    <property type="evidence" value="ECO:0007669"/>
    <property type="project" value="UniProtKB-KW"/>
</dbReference>
<reference evidence="2" key="1">
    <citation type="journal article" date="2019" name="Int. J. Syst. Evol. Microbiol.">
        <title>The Global Catalogue of Microorganisms (GCM) 10K type strain sequencing project: providing services to taxonomists for standard genome sequencing and annotation.</title>
        <authorList>
            <consortium name="The Broad Institute Genomics Platform"/>
            <consortium name="The Broad Institute Genome Sequencing Center for Infectious Disease"/>
            <person name="Wu L."/>
            <person name="Ma J."/>
        </authorList>
    </citation>
    <scope>NUCLEOTIDE SEQUENCE [LARGE SCALE GENOMIC DNA]</scope>
    <source>
        <strain evidence="2">CCM 8934</strain>
    </source>
</reference>
<name>A0ABW1UG76_9LACO</name>
<dbReference type="SUPFAM" id="SSF142906">
    <property type="entry name" value="YjbR-like"/>
    <property type="match status" value="1"/>
</dbReference>
<comment type="caution">
    <text evidence="1">The sequence shown here is derived from an EMBL/GenBank/DDBJ whole genome shotgun (WGS) entry which is preliminary data.</text>
</comment>
<keyword evidence="2" id="KW-1185">Reference proteome</keyword>
<dbReference type="EMBL" id="JBHSSB010000015">
    <property type="protein sequence ID" value="MFC6294897.1"/>
    <property type="molecule type" value="Genomic_DNA"/>
</dbReference>
<evidence type="ECO:0000313" key="1">
    <source>
        <dbReference type="EMBL" id="MFC6294897.1"/>
    </source>
</evidence>
<dbReference type="InterPro" id="IPR038056">
    <property type="entry name" value="YjbR-like_sf"/>
</dbReference>
<gene>
    <name evidence="1" type="ORF">ACFQH1_06755</name>
</gene>
<dbReference type="Gene3D" id="3.90.1150.30">
    <property type="match status" value="1"/>
</dbReference>
<keyword evidence="1" id="KW-0238">DNA-binding</keyword>